<name>A0AAE1H5D8_9NEOP</name>
<dbReference type="InterPro" id="IPR032675">
    <property type="entry name" value="LRR_dom_sf"/>
</dbReference>
<evidence type="ECO:0000313" key="3">
    <source>
        <dbReference type="EMBL" id="KAK3913950.1"/>
    </source>
</evidence>
<dbReference type="PROSITE" id="PS50181">
    <property type="entry name" value="FBOX"/>
    <property type="match status" value="1"/>
</dbReference>
<proteinExistence type="predicted"/>
<protein>
    <submittedName>
        <fullName evidence="3">F-box/LRR-repeat protein 7</fullName>
    </submittedName>
</protein>
<keyword evidence="4" id="KW-1185">Reference proteome</keyword>
<dbReference type="InterPro" id="IPR036047">
    <property type="entry name" value="F-box-like_dom_sf"/>
</dbReference>
<feature type="domain" description="F-box" evidence="2">
    <location>
        <begin position="47"/>
        <end position="95"/>
    </location>
</feature>
<feature type="region of interest" description="Disordered" evidence="1">
    <location>
        <begin position="1"/>
        <end position="37"/>
    </location>
</feature>
<accession>A0AAE1H5D8</accession>
<feature type="compositionally biased region" description="Polar residues" evidence="1">
    <location>
        <begin position="9"/>
        <end position="20"/>
    </location>
</feature>
<evidence type="ECO:0000313" key="4">
    <source>
        <dbReference type="Proteomes" id="UP001219518"/>
    </source>
</evidence>
<evidence type="ECO:0000259" key="2">
    <source>
        <dbReference type="PROSITE" id="PS50181"/>
    </source>
</evidence>
<reference evidence="3" key="1">
    <citation type="submission" date="2021-07" db="EMBL/GenBank/DDBJ databases">
        <authorList>
            <person name="Catto M.A."/>
            <person name="Jacobson A."/>
            <person name="Kennedy G."/>
            <person name="Labadie P."/>
            <person name="Hunt B.G."/>
            <person name="Srinivasan R."/>
        </authorList>
    </citation>
    <scope>NUCLEOTIDE SEQUENCE</scope>
    <source>
        <strain evidence="3">PL_HMW_Pooled</strain>
        <tissue evidence="3">Head</tissue>
    </source>
</reference>
<organism evidence="3 4">
    <name type="scientific">Frankliniella fusca</name>
    <dbReference type="NCBI Taxonomy" id="407009"/>
    <lineage>
        <taxon>Eukaryota</taxon>
        <taxon>Metazoa</taxon>
        <taxon>Ecdysozoa</taxon>
        <taxon>Arthropoda</taxon>
        <taxon>Hexapoda</taxon>
        <taxon>Insecta</taxon>
        <taxon>Pterygota</taxon>
        <taxon>Neoptera</taxon>
        <taxon>Paraneoptera</taxon>
        <taxon>Thysanoptera</taxon>
        <taxon>Terebrantia</taxon>
        <taxon>Thripoidea</taxon>
        <taxon>Thripidae</taxon>
        <taxon>Frankliniella</taxon>
    </lineage>
</organism>
<reference evidence="3" key="2">
    <citation type="journal article" date="2023" name="BMC Genomics">
        <title>Pest status, molecular evolution, and epigenetic factors derived from the genome assembly of Frankliniella fusca, a thysanopteran phytovirus vector.</title>
        <authorList>
            <person name="Catto M.A."/>
            <person name="Labadie P.E."/>
            <person name="Jacobson A.L."/>
            <person name="Kennedy G.G."/>
            <person name="Srinivasan R."/>
            <person name="Hunt B.G."/>
        </authorList>
    </citation>
    <scope>NUCLEOTIDE SEQUENCE</scope>
    <source>
        <strain evidence="3">PL_HMW_Pooled</strain>
    </source>
</reference>
<dbReference type="InterPro" id="IPR001810">
    <property type="entry name" value="F-box_dom"/>
</dbReference>
<comment type="caution">
    <text evidence="3">The sequence shown here is derived from an EMBL/GenBank/DDBJ whole genome shotgun (WGS) entry which is preliminary data.</text>
</comment>
<dbReference type="Gene3D" id="3.80.10.10">
    <property type="entry name" value="Ribonuclease Inhibitor"/>
    <property type="match status" value="1"/>
</dbReference>
<dbReference type="Proteomes" id="UP001219518">
    <property type="component" value="Unassembled WGS sequence"/>
</dbReference>
<dbReference type="EMBL" id="JAHWGI010000348">
    <property type="protein sequence ID" value="KAK3913950.1"/>
    <property type="molecule type" value="Genomic_DNA"/>
</dbReference>
<sequence>MKRARKNSAPGTDQGDTPQKSAKLDGSQATVADPPPPGCKDAAEDKICFIDRLPDHLVVRIFQELGKLSDIAFILPQVCKRWKELVLHENIWRNVSLSYGSFMSEARKNTFFKYLGMAPKLGGLTFELDYKDGRNDFSKRLIKKCPGEVSVLHFIYDNFPPHALFTLLEKYKHCIEKLIICDTYTPYVDEDVKHLWKNIMNLTKLKHLVVDGAALFYHKATMRKAAPCWKTLNILDVKDCSYENMHTVQKLISVHSNWVEVYLATTTSSIFRGEVKALAKCMDLETVQFPFCREFKFLEKCEKLDSIVIDCVKETSTEVNAVIPSLSKKSVFPLLKTVKVIGGSSEYVPLLRSLFEIREITLLNLVAFEGSSENLTAILKETKYLKSLYLHEMSVQCVSAVVNSIIDNNLPKLEDLNMFECYCDEKTKLCLKLVVNELKEHSKVKVTADSTACSCKF</sequence>
<dbReference type="SUPFAM" id="SSF81383">
    <property type="entry name" value="F-box domain"/>
    <property type="match status" value="1"/>
</dbReference>
<dbReference type="Pfam" id="PF12937">
    <property type="entry name" value="F-box-like"/>
    <property type="match status" value="1"/>
</dbReference>
<dbReference type="AlphaFoldDB" id="A0AAE1H5D8"/>
<dbReference type="Gene3D" id="1.20.1280.50">
    <property type="match status" value="1"/>
</dbReference>
<evidence type="ECO:0000256" key="1">
    <source>
        <dbReference type="SAM" id="MobiDB-lite"/>
    </source>
</evidence>
<gene>
    <name evidence="3" type="ORF">KUF71_023363</name>
</gene>
<dbReference type="SUPFAM" id="SSF52047">
    <property type="entry name" value="RNI-like"/>
    <property type="match status" value="1"/>
</dbReference>